<dbReference type="Gene3D" id="1.20.120.550">
    <property type="entry name" value="Membrane associated eicosanoid/glutathione metabolism-like domain"/>
    <property type="match status" value="1"/>
</dbReference>
<dbReference type="SUPFAM" id="SSF161084">
    <property type="entry name" value="MAPEG domain-like"/>
    <property type="match status" value="1"/>
</dbReference>
<dbReference type="PANTHER" id="PTHR31004">
    <property type="entry name" value="TRANSMEMBRANE PROTEIN 79"/>
    <property type="match status" value="1"/>
</dbReference>
<dbReference type="EMBL" id="MDEO01000036">
    <property type="protein sequence ID" value="OCX12551.1"/>
    <property type="molecule type" value="Genomic_DNA"/>
</dbReference>
<keyword evidence="3 5" id="KW-1133">Transmembrane helix</keyword>
<proteinExistence type="predicted"/>
<dbReference type="RefSeq" id="WP_024338471.1">
    <property type="nucleotide sequence ID" value="NZ_MDEO01000036.1"/>
</dbReference>
<evidence type="ECO:0000256" key="4">
    <source>
        <dbReference type="ARBA" id="ARBA00023136"/>
    </source>
</evidence>
<evidence type="ECO:0000256" key="1">
    <source>
        <dbReference type="ARBA" id="ARBA00004370"/>
    </source>
</evidence>
<dbReference type="InterPro" id="IPR023352">
    <property type="entry name" value="MAPEG-like_dom_sf"/>
</dbReference>
<dbReference type="GO" id="GO:0005765">
    <property type="term" value="C:lysosomal membrane"/>
    <property type="evidence" value="ECO:0007669"/>
    <property type="project" value="TreeGrafter"/>
</dbReference>
<dbReference type="Pfam" id="PF01124">
    <property type="entry name" value="MAPEG"/>
    <property type="match status" value="1"/>
</dbReference>
<gene>
    <name evidence="6" type="ORF">QV13_23375</name>
</gene>
<evidence type="ECO:0000256" key="3">
    <source>
        <dbReference type="ARBA" id="ARBA00022989"/>
    </source>
</evidence>
<dbReference type="PANTHER" id="PTHR31004:SF1">
    <property type="entry name" value="TRANSMEMBRANE PROTEIN 79"/>
    <property type="match status" value="1"/>
</dbReference>
<dbReference type="InterPro" id="IPR001129">
    <property type="entry name" value="Membr-assoc_MAPEG"/>
</dbReference>
<dbReference type="Proteomes" id="UP000094412">
    <property type="component" value="Unassembled WGS sequence"/>
</dbReference>
<organism evidence="6 7">
    <name type="scientific">Mesorhizobium hungaricum</name>
    <dbReference type="NCBI Taxonomy" id="1566387"/>
    <lineage>
        <taxon>Bacteria</taxon>
        <taxon>Pseudomonadati</taxon>
        <taxon>Pseudomonadota</taxon>
        <taxon>Alphaproteobacteria</taxon>
        <taxon>Hyphomicrobiales</taxon>
        <taxon>Phyllobacteriaceae</taxon>
        <taxon>Mesorhizobium</taxon>
    </lineage>
</organism>
<feature type="transmembrane region" description="Helical" evidence="5">
    <location>
        <begin position="128"/>
        <end position="150"/>
    </location>
</feature>
<feature type="transmembrane region" description="Helical" evidence="5">
    <location>
        <begin position="12"/>
        <end position="33"/>
    </location>
</feature>
<keyword evidence="4 5" id="KW-0472">Membrane</keyword>
<comment type="caution">
    <text evidence="6">The sequence shown here is derived from an EMBL/GenBank/DDBJ whole genome shotgun (WGS) entry which is preliminary data.</text>
</comment>
<protein>
    <recommendedName>
        <fullName evidence="8">MAPEG family protein</fullName>
    </recommendedName>
</protein>
<feature type="transmembrane region" description="Helical" evidence="5">
    <location>
        <begin position="53"/>
        <end position="72"/>
    </location>
</feature>
<keyword evidence="7" id="KW-1185">Reference proteome</keyword>
<accession>A0A1C2DCQ9</accession>
<comment type="subcellular location">
    <subcellularLocation>
        <location evidence="1">Membrane</location>
    </subcellularLocation>
</comment>
<evidence type="ECO:0000256" key="2">
    <source>
        <dbReference type="ARBA" id="ARBA00022692"/>
    </source>
</evidence>
<dbReference type="OrthoDB" id="582367at2"/>
<sequence length="182" mass="19163">MFKRLSSDQVGIVRASAVALAFAAVVLVVGYAWLPPELFGLSPEMDFGERIAFTLKASILMFLWLAGCVGAVSRGRFYSPADIRGSAFGKPSPAIAVRAAVLQNSLEQTVLAFGAHLTLAALLRETELVLIPLLVALFLVGRITFAFGYAKRVSGRAFGMALTGASIIASYGIVVGLIAAGR</sequence>
<name>A0A1C2DCQ9_9HYPH</name>
<evidence type="ECO:0000256" key="5">
    <source>
        <dbReference type="SAM" id="Phobius"/>
    </source>
</evidence>
<evidence type="ECO:0008006" key="8">
    <source>
        <dbReference type="Google" id="ProtNLM"/>
    </source>
</evidence>
<dbReference type="GO" id="GO:0045055">
    <property type="term" value="P:regulated exocytosis"/>
    <property type="evidence" value="ECO:0007669"/>
    <property type="project" value="TreeGrafter"/>
</dbReference>
<keyword evidence="2 5" id="KW-0812">Transmembrane</keyword>
<dbReference type="AlphaFoldDB" id="A0A1C2DCQ9"/>
<evidence type="ECO:0000313" key="6">
    <source>
        <dbReference type="EMBL" id="OCX12551.1"/>
    </source>
</evidence>
<evidence type="ECO:0000313" key="7">
    <source>
        <dbReference type="Proteomes" id="UP000094412"/>
    </source>
</evidence>
<feature type="transmembrane region" description="Helical" evidence="5">
    <location>
        <begin position="156"/>
        <end position="180"/>
    </location>
</feature>
<reference evidence="6 7" key="1">
    <citation type="submission" date="2016-08" db="EMBL/GenBank/DDBJ databases">
        <title>Whole genome sequence of Mesorhizobium sp. strain UASWS1009 isolated from industrial sewage.</title>
        <authorList>
            <person name="Crovadore J."/>
            <person name="Calmin G."/>
            <person name="Chablais R."/>
            <person name="Cochard B."/>
            <person name="Lefort F."/>
        </authorList>
    </citation>
    <scope>NUCLEOTIDE SEQUENCE [LARGE SCALE GENOMIC DNA]</scope>
    <source>
        <strain evidence="6 7">UASWS1009</strain>
    </source>
</reference>